<dbReference type="GO" id="GO:0016413">
    <property type="term" value="F:O-acetyltransferase activity"/>
    <property type="evidence" value="ECO:0007669"/>
    <property type="project" value="InterPro"/>
</dbReference>
<keyword evidence="3" id="KW-0812">Transmembrane</keyword>
<evidence type="ECO:0000256" key="1">
    <source>
        <dbReference type="ARBA" id="ARBA00004167"/>
    </source>
</evidence>
<dbReference type="Pfam" id="PF14416">
    <property type="entry name" value="PMR5N"/>
    <property type="match status" value="1"/>
</dbReference>
<feature type="domain" description="Trichome birefringence-like C-terminal" evidence="8">
    <location>
        <begin position="202"/>
        <end position="476"/>
    </location>
</feature>
<keyword evidence="11" id="KW-1185">Reference proteome</keyword>
<dbReference type="InterPro" id="IPR025846">
    <property type="entry name" value="TBL_N"/>
</dbReference>
<dbReference type="Pfam" id="PF13839">
    <property type="entry name" value="PC-Esterase"/>
    <property type="match status" value="1"/>
</dbReference>
<feature type="compositionally biased region" description="Low complexity" evidence="7">
    <location>
        <begin position="101"/>
        <end position="120"/>
    </location>
</feature>
<dbReference type="GO" id="GO:0005794">
    <property type="term" value="C:Golgi apparatus"/>
    <property type="evidence" value="ECO:0007669"/>
    <property type="project" value="TreeGrafter"/>
</dbReference>
<organism evidence="10 11">
    <name type="scientific">Adiantum capillus-veneris</name>
    <name type="common">Maidenhair fern</name>
    <dbReference type="NCBI Taxonomy" id="13818"/>
    <lineage>
        <taxon>Eukaryota</taxon>
        <taxon>Viridiplantae</taxon>
        <taxon>Streptophyta</taxon>
        <taxon>Embryophyta</taxon>
        <taxon>Tracheophyta</taxon>
        <taxon>Polypodiopsida</taxon>
        <taxon>Polypodiidae</taxon>
        <taxon>Polypodiales</taxon>
        <taxon>Pteridineae</taxon>
        <taxon>Pteridaceae</taxon>
        <taxon>Vittarioideae</taxon>
        <taxon>Adiantum</taxon>
    </lineage>
</organism>
<dbReference type="InterPro" id="IPR029962">
    <property type="entry name" value="TBL"/>
</dbReference>
<evidence type="ECO:0000256" key="3">
    <source>
        <dbReference type="ARBA" id="ARBA00022692"/>
    </source>
</evidence>
<dbReference type="AlphaFoldDB" id="A0A9D4USU3"/>
<dbReference type="PANTHER" id="PTHR32285:SF8">
    <property type="entry name" value="PROTEIN TRICHOME BIREFRINGENCE-LIKE 5"/>
    <property type="match status" value="1"/>
</dbReference>
<dbReference type="InterPro" id="IPR026057">
    <property type="entry name" value="TBL_C"/>
</dbReference>
<evidence type="ECO:0000256" key="7">
    <source>
        <dbReference type="SAM" id="MobiDB-lite"/>
    </source>
</evidence>
<protein>
    <recommendedName>
        <fullName evidence="12">Trichome birefringence-like N-terminal domain-containing protein</fullName>
    </recommendedName>
</protein>
<evidence type="ECO:0000259" key="8">
    <source>
        <dbReference type="Pfam" id="PF13839"/>
    </source>
</evidence>
<evidence type="ECO:0000256" key="2">
    <source>
        <dbReference type="ARBA" id="ARBA00007727"/>
    </source>
</evidence>
<feature type="domain" description="Trichome birefringence-like N-terminal" evidence="9">
    <location>
        <begin position="148"/>
        <end position="201"/>
    </location>
</feature>
<comment type="caution">
    <text evidence="10">The sequence shown here is derived from an EMBL/GenBank/DDBJ whole genome shotgun (WGS) entry which is preliminary data.</text>
</comment>
<comment type="similarity">
    <text evidence="2">Belongs to the PC-esterase family. TBL subfamily.</text>
</comment>
<evidence type="ECO:0000256" key="5">
    <source>
        <dbReference type="ARBA" id="ARBA00022989"/>
    </source>
</evidence>
<reference evidence="10" key="1">
    <citation type="submission" date="2021-01" db="EMBL/GenBank/DDBJ databases">
        <title>Adiantum capillus-veneris genome.</title>
        <authorList>
            <person name="Fang Y."/>
            <person name="Liao Q."/>
        </authorList>
    </citation>
    <scope>NUCLEOTIDE SEQUENCE</scope>
    <source>
        <strain evidence="10">H3</strain>
        <tissue evidence="10">Leaf</tissue>
    </source>
</reference>
<keyword evidence="6" id="KW-0472">Membrane</keyword>
<evidence type="ECO:0008006" key="12">
    <source>
        <dbReference type="Google" id="ProtNLM"/>
    </source>
</evidence>
<accession>A0A9D4USU3</accession>
<evidence type="ECO:0000259" key="9">
    <source>
        <dbReference type="Pfam" id="PF14416"/>
    </source>
</evidence>
<name>A0A9D4USU3_ADICA</name>
<gene>
    <name evidence="10" type="ORF">GOP47_0011199</name>
</gene>
<dbReference type="GO" id="GO:0016020">
    <property type="term" value="C:membrane"/>
    <property type="evidence" value="ECO:0007669"/>
    <property type="project" value="UniProtKB-SubCell"/>
</dbReference>
<evidence type="ECO:0000313" key="10">
    <source>
        <dbReference type="EMBL" id="KAI5073186.1"/>
    </source>
</evidence>
<proteinExistence type="inferred from homology"/>
<keyword evidence="4" id="KW-0735">Signal-anchor</keyword>
<dbReference type="OrthoDB" id="630188at2759"/>
<dbReference type="EMBL" id="JABFUD020000011">
    <property type="protein sequence ID" value="KAI5073186.1"/>
    <property type="molecule type" value="Genomic_DNA"/>
</dbReference>
<evidence type="ECO:0000313" key="11">
    <source>
        <dbReference type="Proteomes" id="UP000886520"/>
    </source>
</evidence>
<feature type="region of interest" description="Disordered" evidence="7">
    <location>
        <begin position="101"/>
        <end position="142"/>
    </location>
</feature>
<keyword evidence="5" id="KW-1133">Transmembrane helix</keyword>
<evidence type="ECO:0000256" key="6">
    <source>
        <dbReference type="ARBA" id="ARBA00023136"/>
    </source>
</evidence>
<dbReference type="PANTHER" id="PTHR32285">
    <property type="entry name" value="PROTEIN TRICHOME BIREFRINGENCE-LIKE 9-RELATED"/>
    <property type="match status" value="1"/>
</dbReference>
<sequence length="511" mass="57936">MEQLYVLRRSRMGLLCVSLAGFTFSLFTLLAFSSSNSLLLHLHRSWLHNLFFSSPSSPLPAKSFAHPPANPPFSELAPSSEFFKEPSDVKIGDFHSASVAPAPTPASDSHLHPPALASSPSRPPPSSISPVEAPPKLSLSSGSNDISACDISVGEWVLDGSHYPLFPPRSCPYVDEAFSCQENGRPDSDYLKRRWKPKGCDLPRFDAQSLLEKLRGKRMVFAGDSLMRNQWESMLCLLREGLANKSRMIEAKGSRITKGKGDYVFKFLDYNARVEFYRSHFLVAEGRQGKRLTLRLDIIDKTSKKWLNADVLVFTTGHWWTHGKTARGKDYFQERDFVHESLPVMEAFQKGMKTWASWIGKNVDPKRTKLFFCGYSPAHFNGGQWNSGGQCNKETEPIFNASLLSNYPEKMLVIENIVQQMKLPVQILNVTRLSEFRKDAHPSRYGQVPQDNKSGRGPHQDCSHWCLPGLPDIWNERRTNFVPWRLKTLPWQSNRIEGFSLLKSGQYIQNR</sequence>
<evidence type="ECO:0000256" key="4">
    <source>
        <dbReference type="ARBA" id="ARBA00022968"/>
    </source>
</evidence>
<comment type="subcellular location">
    <subcellularLocation>
        <location evidence="1">Membrane</location>
        <topology evidence="1">Single-pass membrane protein</topology>
    </subcellularLocation>
</comment>
<dbReference type="Proteomes" id="UP000886520">
    <property type="component" value="Chromosome 11"/>
</dbReference>